<dbReference type="InterPro" id="IPR008250">
    <property type="entry name" value="ATPase_P-typ_transduc_dom_A_sf"/>
</dbReference>
<dbReference type="NCBIfam" id="TIGR01512">
    <property type="entry name" value="ATPase-IB2_Cd"/>
    <property type="match status" value="1"/>
</dbReference>
<dbReference type="Pfam" id="PF00403">
    <property type="entry name" value="HMA"/>
    <property type="match status" value="1"/>
</dbReference>
<dbReference type="InterPro" id="IPR023298">
    <property type="entry name" value="ATPase_P-typ_TM_dom_sf"/>
</dbReference>
<feature type="transmembrane region" description="Helical" evidence="15">
    <location>
        <begin position="112"/>
        <end position="130"/>
    </location>
</feature>
<dbReference type="SUPFAM" id="SSF55008">
    <property type="entry name" value="HMA, heavy metal-associated domain"/>
    <property type="match status" value="1"/>
</dbReference>
<gene>
    <name evidence="17" type="ORF">GETHED_27830</name>
</gene>
<comment type="similarity">
    <text evidence="2 15">Belongs to the cation transport ATPase (P-type) (TC 3.A.3) family. Type IB subfamily.</text>
</comment>
<comment type="subcellular location">
    <subcellularLocation>
        <location evidence="1">Cell membrane</location>
        <topology evidence="1">Multi-pass membrane protein</topology>
    </subcellularLocation>
</comment>
<evidence type="ECO:0000256" key="1">
    <source>
        <dbReference type="ARBA" id="ARBA00004651"/>
    </source>
</evidence>
<evidence type="ECO:0000256" key="5">
    <source>
        <dbReference type="ARBA" id="ARBA00022553"/>
    </source>
</evidence>
<dbReference type="InterPro" id="IPR027256">
    <property type="entry name" value="P-typ_ATPase_IB"/>
</dbReference>
<keyword evidence="5" id="KW-0597">Phosphoprotein</keyword>
<evidence type="ECO:0000256" key="7">
    <source>
        <dbReference type="ARBA" id="ARBA00022723"/>
    </source>
</evidence>
<dbReference type="InterPro" id="IPR023214">
    <property type="entry name" value="HAD_sf"/>
</dbReference>
<dbReference type="SUPFAM" id="SSF81665">
    <property type="entry name" value="Calcium ATPase, transmembrane domain M"/>
    <property type="match status" value="1"/>
</dbReference>
<feature type="transmembrane region" description="Helical" evidence="15">
    <location>
        <begin position="142"/>
        <end position="161"/>
    </location>
</feature>
<proteinExistence type="inferred from homology"/>
<evidence type="ECO:0000259" key="16">
    <source>
        <dbReference type="PROSITE" id="PS50846"/>
    </source>
</evidence>
<dbReference type="SUPFAM" id="SSF81653">
    <property type="entry name" value="Calcium ATPase, transduction domain A"/>
    <property type="match status" value="1"/>
</dbReference>
<dbReference type="PANTHER" id="PTHR43520:SF5">
    <property type="entry name" value="CATION-TRANSPORTING P-TYPE ATPASE-RELATED"/>
    <property type="match status" value="1"/>
</dbReference>
<dbReference type="RefSeq" id="WP_285610331.1">
    <property type="nucleotide sequence ID" value="NZ_BSDC01000005.1"/>
</dbReference>
<evidence type="ECO:0000256" key="6">
    <source>
        <dbReference type="ARBA" id="ARBA00022692"/>
    </source>
</evidence>
<evidence type="ECO:0000256" key="3">
    <source>
        <dbReference type="ARBA" id="ARBA00022448"/>
    </source>
</evidence>
<keyword evidence="6 15" id="KW-0812">Transmembrane</keyword>
<dbReference type="PRINTS" id="PR00119">
    <property type="entry name" value="CATATPASE"/>
</dbReference>
<dbReference type="PROSITE" id="PS50846">
    <property type="entry name" value="HMA_2"/>
    <property type="match status" value="1"/>
</dbReference>
<name>A0ABQ5Q1S6_9BACT</name>
<dbReference type="PROSITE" id="PS01047">
    <property type="entry name" value="HMA_1"/>
    <property type="match status" value="1"/>
</dbReference>
<evidence type="ECO:0000256" key="14">
    <source>
        <dbReference type="ARBA" id="ARBA00023136"/>
    </source>
</evidence>
<feature type="transmembrane region" description="Helical" evidence="15">
    <location>
        <begin position="323"/>
        <end position="345"/>
    </location>
</feature>
<dbReference type="Proteomes" id="UP001165044">
    <property type="component" value="Unassembled WGS sequence"/>
</dbReference>
<dbReference type="PANTHER" id="PTHR43520">
    <property type="entry name" value="ATP7, ISOFORM B"/>
    <property type="match status" value="1"/>
</dbReference>
<evidence type="ECO:0000256" key="2">
    <source>
        <dbReference type="ARBA" id="ARBA00006024"/>
    </source>
</evidence>
<dbReference type="InterPro" id="IPR036163">
    <property type="entry name" value="HMA_dom_sf"/>
</dbReference>
<dbReference type="EMBL" id="BSDC01000005">
    <property type="protein sequence ID" value="GLH68419.1"/>
    <property type="molecule type" value="Genomic_DNA"/>
</dbReference>
<feature type="transmembrane region" description="Helical" evidence="15">
    <location>
        <begin position="681"/>
        <end position="700"/>
    </location>
</feature>
<sequence length="704" mass="72431">MSSETYTVTGMTCASCVRHVEKALVETPGVRAASVNLATSTATVEGEASFETLAAQVEEAGYGLGRPQADQAVVQAEDDPGPARNRMIVALVLTAPLLLAMIPGLGLHLPGWVQALLSAPVVFWAGWGFFVRAGRQARHGQASMDTLIALGSGVAWIFAVAEWLNGVHHLSFETAAALVAFLLTGKYLESRAKSRATDALKELLALAPPTALRLGPDGTVTEIPVADLRPGDRVRVLPGHSVPADGRVTAGQAEVDESMLTGEPLPVPKGPGEGLVAGTVVHGSALEMEIQAVGAQTQLARMAQLVAQAQGSKAPAQDLADRISAVFVPAILVLALLTLAGWWLATGALASAWRPAVTLLVIACPCALGLATPVAVMVGLGSAARKGVLVRDAAALEALGQATDLAFDKTGTITEGRPRLRRVLATSGLADADLLRLAASLERDSEHPIARGLVTAHAGALKPVSAFRAHPGGGVSGEIDGHAWRLGSAAFLGVAFPEVDEDGIAVGLADASGLKGVFVLGDRLRAESPAVAGQLRQQGLRLHLFTGDRAEPAAKMAEAVGIESVAAGLRPEGKLARIRELQAQGAVVGFVGDGVNDAPALAQADCGIAMGSGAGEQGTGAAMAAAPLVLLRPGLEPILAARRLALRTHRVIRQNLGWAFGYNLVLVPLAASGQLERFGGPMLAGLAMGLSSLTVVLNALRLRR</sequence>
<accession>A0ABQ5Q1S6</accession>
<evidence type="ECO:0000313" key="17">
    <source>
        <dbReference type="EMBL" id="GLH68419.1"/>
    </source>
</evidence>
<dbReference type="Gene3D" id="2.70.150.10">
    <property type="entry name" value="Calcium-transporting ATPase, cytoplasmic transduction domain A"/>
    <property type="match status" value="1"/>
</dbReference>
<dbReference type="NCBIfam" id="TIGR01511">
    <property type="entry name" value="ATPase-IB1_Cu"/>
    <property type="match status" value="1"/>
</dbReference>
<evidence type="ECO:0000256" key="8">
    <source>
        <dbReference type="ARBA" id="ARBA00022741"/>
    </source>
</evidence>
<feature type="domain" description="HMA" evidence="16">
    <location>
        <begin position="2"/>
        <end position="65"/>
    </location>
</feature>
<comment type="caution">
    <text evidence="17">The sequence shown here is derived from an EMBL/GenBank/DDBJ whole genome shotgun (WGS) entry which is preliminary data.</text>
</comment>
<dbReference type="SUPFAM" id="SSF56784">
    <property type="entry name" value="HAD-like"/>
    <property type="match status" value="1"/>
</dbReference>
<dbReference type="Pfam" id="PF00122">
    <property type="entry name" value="E1-E2_ATPase"/>
    <property type="match status" value="1"/>
</dbReference>
<dbReference type="NCBIfam" id="TIGR01525">
    <property type="entry name" value="ATPase-IB_hvy"/>
    <property type="match status" value="1"/>
</dbReference>
<keyword evidence="12 15" id="KW-1133">Transmembrane helix</keyword>
<keyword evidence="10" id="KW-0460">Magnesium</keyword>
<evidence type="ECO:0000256" key="15">
    <source>
        <dbReference type="RuleBase" id="RU362081"/>
    </source>
</evidence>
<feature type="transmembrane region" description="Helical" evidence="15">
    <location>
        <begin position="167"/>
        <end position="185"/>
    </location>
</feature>
<keyword evidence="7 15" id="KW-0479">Metal-binding</keyword>
<dbReference type="InterPro" id="IPR001757">
    <property type="entry name" value="P_typ_ATPase"/>
</dbReference>
<dbReference type="Pfam" id="PF00702">
    <property type="entry name" value="Hydrolase"/>
    <property type="match status" value="1"/>
</dbReference>
<evidence type="ECO:0000256" key="9">
    <source>
        <dbReference type="ARBA" id="ARBA00022840"/>
    </source>
</evidence>
<feature type="transmembrane region" description="Helical" evidence="15">
    <location>
        <begin position="656"/>
        <end position="675"/>
    </location>
</feature>
<keyword evidence="13" id="KW-0406">Ion transport</keyword>
<dbReference type="CDD" id="cd00371">
    <property type="entry name" value="HMA"/>
    <property type="match status" value="1"/>
</dbReference>
<dbReference type="InterPro" id="IPR018303">
    <property type="entry name" value="ATPase_P-typ_P_site"/>
</dbReference>
<evidence type="ECO:0000256" key="13">
    <source>
        <dbReference type="ARBA" id="ARBA00023065"/>
    </source>
</evidence>
<keyword evidence="8 15" id="KW-0547">Nucleotide-binding</keyword>
<dbReference type="InterPro" id="IPR006121">
    <property type="entry name" value="HMA_dom"/>
</dbReference>
<evidence type="ECO:0000256" key="12">
    <source>
        <dbReference type="ARBA" id="ARBA00022989"/>
    </source>
</evidence>
<evidence type="ECO:0000313" key="18">
    <source>
        <dbReference type="Proteomes" id="UP001165044"/>
    </source>
</evidence>
<organism evidence="17 18">
    <name type="scientific">Geothrix edaphica</name>
    <dbReference type="NCBI Taxonomy" id="2927976"/>
    <lineage>
        <taxon>Bacteria</taxon>
        <taxon>Pseudomonadati</taxon>
        <taxon>Acidobacteriota</taxon>
        <taxon>Holophagae</taxon>
        <taxon>Holophagales</taxon>
        <taxon>Holophagaceae</taxon>
        <taxon>Geothrix</taxon>
    </lineage>
</organism>
<dbReference type="NCBIfam" id="TIGR01494">
    <property type="entry name" value="ATPase_P-type"/>
    <property type="match status" value="2"/>
</dbReference>
<dbReference type="InterPro" id="IPR059000">
    <property type="entry name" value="ATPase_P-type_domA"/>
</dbReference>
<dbReference type="CDD" id="cd02094">
    <property type="entry name" value="P-type_ATPase_Cu-like"/>
    <property type="match status" value="1"/>
</dbReference>
<dbReference type="PROSITE" id="PS00154">
    <property type="entry name" value="ATPASE_E1_E2"/>
    <property type="match status" value="1"/>
</dbReference>
<dbReference type="InterPro" id="IPR036412">
    <property type="entry name" value="HAD-like_sf"/>
</dbReference>
<evidence type="ECO:0000256" key="10">
    <source>
        <dbReference type="ARBA" id="ARBA00022842"/>
    </source>
</evidence>
<dbReference type="PRINTS" id="PR00943">
    <property type="entry name" value="CUATPASE"/>
</dbReference>
<dbReference type="Gene3D" id="3.40.50.1000">
    <property type="entry name" value="HAD superfamily/HAD-like"/>
    <property type="match status" value="1"/>
</dbReference>
<evidence type="ECO:0000256" key="4">
    <source>
        <dbReference type="ARBA" id="ARBA00022475"/>
    </source>
</evidence>
<feature type="transmembrane region" description="Helical" evidence="15">
    <location>
        <begin position="357"/>
        <end position="381"/>
    </location>
</feature>
<keyword evidence="11" id="KW-1278">Translocase</keyword>
<dbReference type="InterPro" id="IPR017969">
    <property type="entry name" value="Heavy-metal-associated_CS"/>
</dbReference>
<dbReference type="Gene3D" id="3.30.70.100">
    <property type="match status" value="1"/>
</dbReference>
<dbReference type="Gene3D" id="3.40.1110.10">
    <property type="entry name" value="Calcium-transporting ATPase, cytoplasmic domain N"/>
    <property type="match status" value="1"/>
</dbReference>
<feature type="transmembrane region" description="Helical" evidence="15">
    <location>
        <begin position="87"/>
        <end position="106"/>
    </location>
</feature>
<keyword evidence="14 15" id="KW-0472">Membrane</keyword>
<evidence type="ECO:0000256" key="11">
    <source>
        <dbReference type="ARBA" id="ARBA00022967"/>
    </source>
</evidence>
<keyword evidence="4 15" id="KW-1003">Cell membrane</keyword>
<reference evidence="17" key="1">
    <citation type="journal article" date="2023" name="Antonie Van Leeuwenhoek">
        <title>Mesoterricola silvestris gen. nov., sp. nov., Mesoterricola sediminis sp. nov., Geothrix oryzae sp. nov., Geothrix edaphica sp. nov., Geothrix rubra sp. nov., and Geothrix limicola sp. nov., six novel members of Acidobacteriota isolated from soils.</title>
        <authorList>
            <person name="Itoh H."/>
            <person name="Sugisawa Y."/>
            <person name="Mise K."/>
            <person name="Xu Z."/>
            <person name="Kuniyasu M."/>
            <person name="Ushijima N."/>
            <person name="Kawano K."/>
            <person name="Kobayashi E."/>
            <person name="Shiratori Y."/>
            <person name="Masuda Y."/>
            <person name="Senoo K."/>
        </authorList>
    </citation>
    <scope>NUCLEOTIDE SEQUENCE</scope>
    <source>
        <strain evidence="17">Red802</strain>
    </source>
</reference>
<keyword evidence="9 15" id="KW-0067">ATP-binding</keyword>
<protein>
    <submittedName>
        <fullName evidence="17">Copper-translocating P-type ATPase</fullName>
    </submittedName>
</protein>
<dbReference type="InterPro" id="IPR023299">
    <property type="entry name" value="ATPase_P-typ_cyto_dom_N"/>
</dbReference>
<keyword evidence="18" id="KW-1185">Reference proteome</keyword>
<keyword evidence="3" id="KW-0813">Transport</keyword>